<protein>
    <recommendedName>
        <fullName evidence="4">dual-specificity kinase</fullName>
        <ecNumber evidence="4">2.7.12.1</ecNumber>
    </recommendedName>
</protein>
<dbReference type="InterPro" id="IPR011009">
    <property type="entry name" value="Kinase-like_dom_sf"/>
</dbReference>
<comment type="similarity">
    <text evidence="3">Belongs to the protein kinase superfamily. TKL Ser/Thr protein kinase family.</text>
</comment>
<evidence type="ECO:0000256" key="8">
    <source>
        <dbReference type="ARBA" id="ARBA00022777"/>
    </source>
</evidence>
<evidence type="ECO:0000256" key="1">
    <source>
        <dbReference type="ARBA" id="ARBA00001936"/>
    </source>
</evidence>
<feature type="compositionally biased region" description="Polar residues" evidence="14">
    <location>
        <begin position="403"/>
        <end position="415"/>
    </location>
</feature>
<proteinExistence type="inferred from homology"/>
<dbReference type="GO" id="GO:0005737">
    <property type="term" value="C:cytoplasm"/>
    <property type="evidence" value="ECO:0007669"/>
    <property type="project" value="TreeGrafter"/>
</dbReference>
<feature type="region of interest" description="Disordered" evidence="14">
    <location>
        <begin position="463"/>
        <end position="509"/>
    </location>
</feature>
<feature type="region of interest" description="Disordered" evidence="14">
    <location>
        <begin position="383"/>
        <end position="415"/>
    </location>
</feature>
<keyword evidence="7" id="KW-0547">Nucleotide-binding</keyword>
<dbReference type="InterPro" id="IPR001245">
    <property type="entry name" value="Ser-Thr/Tyr_kinase_cat_dom"/>
</dbReference>
<dbReference type="GO" id="GO:0004674">
    <property type="term" value="F:protein serine/threonine kinase activity"/>
    <property type="evidence" value="ECO:0007669"/>
    <property type="project" value="UniProtKB-KW"/>
</dbReference>
<dbReference type="GO" id="GO:0046872">
    <property type="term" value="F:metal ion binding"/>
    <property type="evidence" value="ECO:0007669"/>
    <property type="project" value="UniProtKB-KW"/>
</dbReference>
<comment type="catalytic activity">
    <reaction evidence="13">
        <text>L-tyrosyl-[protein] + ATP = O-phospho-L-tyrosyl-[protein] + ADP + H(+)</text>
        <dbReference type="Rhea" id="RHEA:10596"/>
        <dbReference type="Rhea" id="RHEA-COMP:10136"/>
        <dbReference type="Rhea" id="RHEA-COMP:20101"/>
        <dbReference type="ChEBI" id="CHEBI:15378"/>
        <dbReference type="ChEBI" id="CHEBI:30616"/>
        <dbReference type="ChEBI" id="CHEBI:46858"/>
        <dbReference type="ChEBI" id="CHEBI:61978"/>
        <dbReference type="ChEBI" id="CHEBI:456216"/>
        <dbReference type="EC" id="2.7.12.1"/>
    </reaction>
</comment>
<dbReference type="PROSITE" id="PS00109">
    <property type="entry name" value="PROTEIN_KINASE_TYR"/>
    <property type="match status" value="1"/>
</dbReference>
<evidence type="ECO:0000259" key="15">
    <source>
        <dbReference type="PROSITE" id="PS50011"/>
    </source>
</evidence>
<evidence type="ECO:0000256" key="9">
    <source>
        <dbReference type="ARBA" id="ARBA00022840"/>
    </source>
</evidence>
<dbReference type="FunFam" id="1.10.510.10:FF:000202">
    <property type="entry name" value="Dual specificity testis-specific protein kinase 2"/>
    <property type="match status" value="1"/>
</dbReference>
<evidence type="ECO:0000256" key="11">
    <source>
        <dbReference type="ARBA" id="ARBA00049003"/>
    </source>
</evidence>
<comment type="catalytic activity">
    <reaction evidence="11">
        <text>L-seryl-[protein] + ATP = O-phospho-L-seryl-[protein] + ADP + H(+)</text>
        <dbReference type="Rhea" id="RHEA:17989"/>
        <dbReference type="Rhea" id="RHEA-COMP:9863"/>
        <dbReference type="Rhea" id="RHEA-COMP:11604"/>
        <dbReference type="ChEBI" id="CHEBI:15378"/>
        <dbReference type="ChEBI" id="CHEBI:29999"/>
        <dbReference type="ChEBI" id="CHEBI:30616"/>
        <dbReference type="ChEBI" id="CHEBI:83421"/>
        <dbReference type="ChEBI" id="CHEBI:456216"/>
        <dbReference type="EC" id="2.7.12.1"/>
    </reaction>
</comment>
<keyword evidence="5" id="KW-0723">Serine/threonine-protein kinase</keyword>
<feature type="compositionally biased region" description="Acidic residues" evidence="14">
    <location>
        <begin position="389"/>
        <end position="399"/>
    </location>
</feature>
<dbReference type="EMBL" id="JAZGQO010000008">
    <property type="protein sequence ID" value="KAK6180045.1"/>
    <property type="molecule type" value="Genomic_DNA"/>
</dbReference>
<gene>
    <name evidence="16" type="ORF">SNE40_012264</name>
</gene>
<keyword evidence="17" id="KW-1185">Reference proteome</keyword>
<evidence type="ECO:0000256" key="3">
    <source>
        <dbReference type="ARBA" id="ARBA00005843"/>
    </source>
</evidence>
<comment type="caution">
    <text evidence="16">The sequence shown here is derived from an EMBL/GenBank/DDBJ whole genome shotgun (WGS) entry which is preliminary data.</text>
</comment>
<dbReference type="Proteomes" id="UP001347796">
    <property type="component" value="Unassembled WGS sequence"/>
</dbReference>
<evidence type="ECO:0000313" key="16">
    <source>
        <dbReference type="EMBL" id="KAK6180045.1"/>
    </source>
</evidence>
<keyword evidence="6" id="KW-0808">Transferase</keyword>
<evidence type="ECO:0000256" key="6">
    <source>
        <dbReference type="ARBA" id="ARBA00022679"/>
    </source>
</evidence>
<dbReference type="GO" id="GO:0030036">
    <property type="term" value="P:actin cytoskeleton organization"/>
    <property type="evidence" value="ECO:0007669"/>
    <property type="project" value="TreeGrafter"/>
</dbReference>
<evidence type="ECO:0000256" key="7">
    <source>
        <dbReference type="ARBA" id="ARBA00022741"/>
    </source>
</evidence>
<dbReference type="GO" id="GO:0005524">
    <property type="term" value="F:ATP binding"/>
    <property type="evidence" value="ECO:0007669"/>
    <property type="project" value="UniProtKB-KW"/>
</dbReference>
<comment type="catalytic activity">
    <reaction evidence="12">
        <text>L-threonyl-[protein] + ATP = O-phospho-L-threonyl-[protein] + ADP + H(+)</text>
        <dbReference type="Rhea" id="RHEA:46608"/>
        <dbReference type="Rhea" id="RHEA-COMP:11060"/>
        <dbReference type="Rhea" id="RHEA-COMP:11605"/>
        <dbReference type="ChEBI" id="CHEBI:15378"/>
        <dbReference type="ChEBI" id="CHEBI:30013"/>
        <dbReference type="ChEBI" id="CHEBI:30616"/>
        <dbReference type="ChEBI" id="CHEBI:61977"/>
        <dbReference type="ChEBI" id="CHEBI:456216"/>
        <dbReference type="EC" id="2.7.12.1"/>
    </reaction>
</comment>
<evidence type="ECO:0000313" key="17">
    <source>
        <dbReference type="Proteomes" id="UP001347796"/>
    </source>
</evidence>
<name>A0AAN8Q0G2_PATCE</name>
<keyword evidence="10" id="KW-0464">Manganese</keyword>
<evidence type="ECO:0000256" key="13">
    <source>
        <dbReference type="ARBA" id="ARBA00051680"/>
    </source>
</evidence>
<dbReference type="GO" id="GO:0004712">
    <property type="term" value="F:protein serine/threonine/tyrosine kinase activity"/>
    <property type="evidence" value="ECO:0007669"/>
    <property type="project" value="UniProtKB-EC"/>
</dbReference>
<evidence type="ECO:0000256" key="4">
    <source>
        <dbReference type="ARBA" id="ARBA00013203"/>
    </source>
</evidence>
<evidence type="ECO:0000256" key="2">
    <source>
        <dbReference type="ARBA" id="ARBA00001946"/>
    </source>
</evidence>
<evidence type="ECO:0000256" key="14">
    <source>
        <dbReference type="SAM" id="MobiDB-lite"/>
    </source>
</evidence>
<sequence>MGVCVHEGQLHALTEFVNGGSLEQQLAEEEELPWIWRIKLSLDIARGMKYIHSRGFIHRDLTSKNVLVKKEPDGNMRAIVADFGLSAKIPDPLDPNIKLSIVGSPYWMAPEVLRGEFYNELADVFSYGIILCEITARIEADPDILPRTANFGVDYVALSEMVIYSPLDFLHLAFKCCHVDPKKRPCFGEIEVSVEKIFKNLQNDLIAEAQNNKRAKRKGCKRSKSEDNILQANDSSSDVENVDELPTTALLIGQFMSKDDQFYLPTENNPFASYNNGRKLFGTPREQSSDLPSPTAMFTPPCTPITPDSSFSFRQKSASDRKCQSLPSSPVLLRKAAEEMHMESLHGSAKWNTHQQILKSRSKSMLMSESLSESIVQKLLYCGEGNSDKDDDDNSGDESLESKSNSVHRPNPLSCSSRRLKFGRAKFSSVDCEWLSSSSTYTGNGLYNERNCDDLEINDKENNSNIQRRKKRINRNSPARSSCDSFMSIDELPHSPSSSLSSYGDANEF</sequence>
<keyword evidence="9" id="KW-0067">ATP-binding</keyword>
<feature type="compositionally biased region" description="Polar residues" evidence="14">
    <location>
        <begin position="228"/>
        <end position="238"/>
    </location>
</feature>
<organism evidence="16 17">
    <name type="scientific">Patella caerulea</name>
    <name type="common">Rayed Mediterranean limpet</name>
    <dbReference type="NCBI Taxonomy" id="87958"/>
    <lineage>
        <taxon>Eukaryota</taxon>
        <taxon>Metazoa</taxon>
        <taxon>Spiralia</taxon>
        <taxon>Lophotrochozoa</taxon>
        <taxon>Mollusca</taxon>
        <taxon>Gastropoda</taxon>
        <taxon>Patellogastropoda</taxon>
        <taxon>Patelloidea</taxon>
        <taxon>Patellidae</taxon>
        <taxon>Patella</taxon>
    </lineage>
</organism>
<dbReference type="Gene3D" id="1.10.510.10">
    <property type="entry name" value="Transferase(Phosphotransferase) domain 1"/>
    <property type="match status" value="1"/>
</dbReference>
<dbReference type="InterPro" id="IPR008266">
    <property type="entry name" value="Tyr_kinase_AS"/>
</dbReference>
<evidence type="ECO:0000256" key="10">
    <source>
        <dbReference type="ARBA" id="ARBA00023211"/>
    </source>
</evidence>
<dbReference type="EC" id="2.7.12.1" evidence="4"/>
<dbReference type="AlphaFoldDB" id="A0AAN8Q0G2"/>
<comment type="cofactor">
    <cofactor evidence="2">
        <name>Mg(2+)</name>
        <dbReference type="ChEBI" id="CHEBI:18420"/>
    </cofactor>
</comment>
<dbReference type="PRINTS" id="PR00109">
    <property type="entry name" value="TYRKINASE"/>
</dbReference>
<accession>A0AAN8Q0G2</accession>
<dbReference type="Pfam" id="PF07714">
    <property type="entry name" value="PK_Tyr_Ser-Thr"/>
    <property type="match status" value="1"/>
</dbReference>
<reference evidence="16 17" key="1">
    <citation type="submission" date="2024-01" db="EMBL/GenBank/DDBJ databases">
        <title>The genome of the rayed Mediterranean limpet Patella caerulea (Linnaeus, 1758).</title>
        <authorList>
            <person name="Anh-Thu Weber A."/>
            <person name="Halstead-Nussloch G."/>
        </authorList>
    </citation>
    <scope>NUCLEOTIDE SEQUENCE [LARGE SCALE GENOMIC DNA]</scope>
    <source>
        <strain evidence="16">AATW-2023a</strain>
        <tissue evidence="16">Whole specimen</tissue>
    </source>
</reference>
<dbReference type="PROSITE" id="PS50011">
    <property type="entry name" value="PROTEIN_KINASE_DOM"/>
    <property type="match status" value="1"/>
</dbReference>
<dbReference type="SUPFAM" id="SSF56112">
    <property type="entry name" value="Protein kinase-like (PK-like)"/>
    <property type="match status" value="1"/>
</dbReference>
<feature type="region of interest" description="Disordered" evidence="14">
    <location>
        <begin position="216"/>
        <end position="238"/>
    </location>
</feature>
<dbReference type="PANTHER" id="PTHR46485:SF5">
    <property type="entry name" value="CENTER DIVIDER, ISOFORM A"/>
    <property type="match status" value="1"/>
</dbReference>
<keyword evidence="8" id="KW-0418">Kinase</keyword>
<evidence type="ECO:0000256" key="5">
    <source>
        <dbReference type="ARBA" id="ARBA00022527"/>
    </source>
</evidence>
<dbReference type="PANTHER" id="PTHR46485">
    <property type="entry name" value="LIM DOMAIN KINASE 1"/>
    <property type="match status" value="1"/>
</dbReference>
<comment type="cofactor">
    <cofactor evidence="1">
        <name>Mn(2+)</name>
        <dbReference type="ChEBI" id="CHEBI:29035"/>
    </cofactor>
</comment>
<dbReference type="GO" id="GO:0005634">
    <property type="term" value="C:nucleus"/>
    <property type="evidence" value="ECO:0007669"/>
    <property type="project" value="TreeGrafter"/>
</dbReference>
<feature type="domain" description="Protein kinase" evidence="15">
    <location>
        <begin position="1"/>
        <end position="198"/>
    </location>
</feature>
<evidence type="ECO:0000256" key="12">
    <source>
        <dbReference type="ARBA" id="ARBA00049308"/>
    </source>
</evidence>
<dbReference type="InterPro" id="IPR000719">
    <property type="entry name" value="Prot_kinase_dom"/>
</dbReference>
<dbReference type="InterPro" id="IPR050940">
    <property type="entry name" value="Actin_reg-Ser/Thr_kinase"/>
</dbReference>